<name>A0AAU7NUY7_9GAMM</name>
<evidence type="ECO:0000313" key="5">
    <source>
        <dbReference type="Proteomes" id="UP001225378"/>
    </source>
</evidence>
<evidence type="ECO:0000256" key="2">
    <source>
        <dbReference type="PROSITE-ProRule" id="PRU00409"/>
    </source>
</evidence>
<dbReference type="GO" id="GO:0046872">
    <property type="term" value="F:metal ion binding"/>
    <property type="evidence" value="ECO:0007669"/>
    <property type="project" value="InterPro"/>
</dbReference>
<sequence>MQTLHIVVDHLEDWRPYYPSKELISAEDYLSSPVTGPDSKTRVINLCNDYDYLSAGYYCSLLAEARGQRVIPSIRSINDLANHRYYRLYDNDLTPFLEKCHLADTERVPMKIFFGQPSLPGSEKLARRLFELYPCPILKVEFKYREHWDIDAITPGKLTELNDDEQTLFANAIDAYSRKIWRKPRSRKRFRFDLAILCNRKEDMPPSNAKAIKQFIRAGNELGLDVDIIGKHDYARLLEYDALFIRETTAIDHHTYRFAKRAESEGMVVLDDPDSILKCTNKVFLADLLAAHKIAMPKTHLLMRGATIAYHELERQLGYPMVLKIPHGSFSRGVVKVQNRAEMAQQCQTLFKESAILLCQEYVATDYDWRIGFLNNKPIYACQYFMARGHWQIYNHSDKALQKSGGFATLPIHQVPKDVIKTASRAVKLIGDGLYGVDMKQLPDRNVIIEINDNPSIDSGVEDAWLGEELYRTVMGEFLRRLERLHNHYR</sequence>
<dbReference type="RefSeq" id="WP_305906491.1">
    <property type="nucleotide sequence ID" value="NZ_CP157743.1"/>
</dbReference>
<organism evidence="4 5">
    <name type="scientific">Methylomarinum roseum</name>
    <dbReference type="NCBI Taxonomy" id="3067653"/>
    <lineage>
        <taxon>Bacteria</taxon>
        <taxon>Pseudomonadati</taxon>
        <taxon>Pseudomonadota</taxon>
        <taxon>Gammaproteobacteria</taxon>
        <taxon>Methylococcales</taxon>
        <taxon>Methylococcaceae</taxon>
        <taxon>Methylomarinum</taxon>
    </lineage>
</organism>
<dbReference type="PANTHER" id="PTHR21621:SF0">
    <property type="entry name" value="BETA-CITRYLGLUTAMATE SYNTHASE B-RELATED"/>
    <property type="match status" value="1"/>
</dbReference>
<dbReference type="KEGG" id="mech:Q9L42_000965"/>
<dbReference type="GO" id="GO:0016879">
    <property type="term" value="F:ligase activity, forming carbon-nitrogen bonds"/>
    <property type="evidence" value="ECO:0007669"/>
    <property type="project" value="TreeGrafter"/>
</dbReference>
<protein>
    <submittedName>
        <fullName evidence="4">RimK family protein</fullName>
    </submittedName>
</protein>
<dbReference type="AlphaFoldDB" id="A0AAU7NUY7"/>
<dbReference type="Gene3D" id="3.30.1490.20">
    <property type="entry name" value="ATP-grasp fold, A domain"/>
    <property type="match status" value="1"/>
</dbReference>
<evidence type="ECO:0000313" key="4">
    <source>
        <dbReference type="EMBL" id="XBS20733.1"/>
    </source>
</evidence>
<evidence type="ECO:0000256" key="1">
    <source>
        <dbReference type="ARBA" id="ARBA00023211"/>
    </source>
</evidence>
<proteinExistence type="predicted"/>
<dbReference type="InterPro" id="IPR013815">
    <property type="entry name" value="ATP_grasp_subdomain_1"/>
</dbReference>
<feature type="domain" description="ATP-grasp" evidence="3">
    <location>
        <begin position="286"/>
        <end position="479"/>
    </location>
</feature>
<dbReference type="PANTHER" id="PTHR21621">
    <property type="entry name" value="RIBOSOMAL PROTEIN S6 MODIFICATION PROTEIN"/>
    <property type="match status" value="1"/>
</dbReference>
<keyword evidence="2" id="KW-0067">ATP-binding</keyword>
<dbReference type="Proteomes" id="UP001225378">
    <property type="component" value="Chromosome"/>
</dbReference>
<dbReference type="GO" id="GO:0005524">
    <property type="term" value="F:ATP binding"/>
    <property type="evidence" value="ECO:0007669"/>
    <property type="project" value="UniProtKB-UniRule"/>
</dbReference>
<dbReference type="PROSITE" id="PS50975">
    <property type="entry name" value="ATP_GRASP"/>
    <property type="match status" value="1"/>
</dbReference>
<dbReference type="Pfam" id="PF14401">
    <property type="entry name" value="RLAN"/>
    <property type="match status" value="1"/>
</dbReference>
<keyword evidence="5" id="KW-1185">Reference proteome</keyword>
<dbReference type="Pfam" id="PF08443">
    <property type="entry name" value="RimK"/>
    <property type="match status" value="1"/>
</dbReference>
<dbReference type="Gene3D" id="3.30.470.20">
    <property type="entry name" value="ATP-grasp fold, B domain"/>
    <property type="match status" value="1"/>
</dbReference>
<dbReference type="GO" id="GO:0005737">
    <property type="term" value="C:cytoplasm"/>
    <property type="evidence" value="ECO:0007669"/>
    <property type="project" value="TreeGrafter"/>
</dbReference>
<reference evidence="4 5" key="1">
    <citation type="journal article" date="2024" name="Microbiology">
        <title>Methylomarinum rosea sp. nov., a novel halophilic methanotrophic bacterium from the hypersaline Lake Elton.</title>
        <authorList>
            <person name="Suleimanov R.Z."/>
            <person name="Oshkin I.Y."/>
            <person name="Danilova O.V."/>
            <person name="Suzina N.E."/>
            <person name="Dedysh S.N."/>
        </authorList>
    </citation>
    <scope>NUCLEOTIDE SEQUENCE [LARGE SCALE GENOMIC DNA]</scope>
    <source>
        <strain evidence="4 5">Ch1-1</strain>
    </source>
</reference>
<dbReference type="InterPro" id="IPR013651">
    <property type="entry name" value="ATP-grasp_RimK-type"/>
</dbReference>
<dbReference type="SUPFAM" id="SSF56059">
    <property type="entry name" value="Glutathione synthetase ATP-binding domain-like"/>
    <property type="match status" value="1"/>
</dbReference>
<dbReference type="InterPro" id="IPR025839">
    <property type="entry name" value="RLAN_dom"/>
</dbReference>
<dbReference type="InterPro" id="IPR011761">
    <property type="entry name" value="ATP-grasp"/>
</dbReference>
<keyword evidence="2" id="KW-0547">Nucleotide-binding</keyword>
<keyword evidence="1" id="KW-0464">Manganese</keyword>
<dbReference type="Gene3D" id="3.40.50.20">
    <property type="match status" value="1"/>
</dbReference>
<dbReference type="EMBL" id="CP157743">
    <property type="protein sequence ID" value="XBS20733.1"/>
    <property type="molecule type" value="Genomic_DNA"/>
</dbReference>
<accession>A0AAU7NUY7</accession>
<gene>
    <name evidence="4" type="ORF">Q9L42_000965</name>
</gene>
<evidence type="ECO:0000259" key="3">
    <source>
        <dbReference type="PROSITE" id="PS50975"/>
    </source>
</evidence>